<evidence type="ECO:0000313" key="2">
    <source>
        <dbReference type="EMBL" id="KAJ1177154.1"/>
    </source>
</evidence>
<name>A0AAV7TKP2_PLEWA</name>
<keyword evidence="1" id="KW-1133">Transmembrane helix</keyword>
<dbReference type="Proteomes" id="UP001066276">
    <property type="component" value="Chromosome 3_2"/>
</dbReference>
<evidence type="ECO:0000256" key="1">
    <source>
        <dbReference type="SAM" id="Phobius"/>
    </source>
</evidence>
<protein>
    <submittedName>
        <fullName evidence="2">Uncharacterized protein</fullName>
    </submittedName>
</protein>
<keyword evidence="3" id="KW-1185">Reference proteome</keyword>
<dbReference type="AlphaFoldDB" id="A0AAV7TKP2"/>
<proteinExistence type="predicted"/>
<keyword evidence="1" id="KW-0812">Transmembrane</keyword>
<comment type="caution">
    <text evidence="2">The sequence shown here is derived from an EMBL/GenBank/DDBJ whole genome shotgun (WGS) entry which is preliminary data.</text>
</comment>
<dbReference type="EMBL" id="JANPWB010000006">
    <property type="protein sequence ID" value="KAJ1177154.1"/>
    <property type="molecule type" value="Genomic_DNA"/>
</dbReference>
<reference evidence="2" key="1">
    <citation type="journal article" date="2022" name="bioRxiv">
        <title>Sequencing and chromosome-scale assembly of the giantPleurodeles waltlgenome.</title>
        <authorList>
            <person name="Brown T."/>
            <person name="Elewa A."/>
            <person name="Iarovenko S."/>
            <person name="Subramanian E."/>
            <person name="Araus A.J."/>
            <person name="Petzold A."/>
            <person name="Susuki M."/>
            <person name="Suzuki K.-i.T."/>
            <person name="Hayashi T."/>
            <person name="Toyoda A."/>
            <person name="Oliveira C."/>
            <person name="Osipova E."/>
            <person name="Leigh N.D."/>
            <person name="Simon A."/>
            <person name="Yun M.H."/>
        </authorList>
    </citation>
    <scope>NUCLEOTIDE SEQUENCE</scope>
    <source>
        <strain evidence="2">20211129_DDA</strain>
        <tissue evidence="2">Liver</tissue>
    </source>
</reference>
<feature type="transmembrane region" description="Helical" evidence="1">
    <location>
        <begin position="20"/>
        <end position="42"/>
    </location>
</feature>
<accession>A0AAV7TKP2</accession>
<gene>
    <name evidence="2" type="ORF">NDU88_002416</name>
</gene>
<organism evidence="2 3">
    <name type="scientific">Pleurodeles waltl</name>
    <name type="common">Iberian ribbed newt</name>
    <dbReference type="NCBI Taxonomy" id="8319"/>
    <lineage>
        <taxon>Eukaryota</taxon>
        <taxon>Metazoa</taxon>
        <taxon>Chordata</taxon>
        <taxon>Craniata</taxon>
        <taxon>Vertebrata</taxon>
        <taxon>Euteleostomi</taxon>
        <taxon>Amphibia</taxon>
        <taxon>Batrachia</taxon>
        <taxon>Caudata</taxon>
        <taxon>Salamandroidea</taxon>
        <taxon>Salamandridae</taxon>
        <taxon>Pleurodelinae</taxon>
        <taxon>Pleurodeles</taxon>
    </lineage>
</organism>
<sequence>MRTAAGLCTRSAGSGSRRDAAEVMGVLLPVVACLFGVVLLLSPAPVSARLYVLRCRGPSEEVSLWFSAAHVVPLGWVSSGSCRDPGLGIPRRSALGTGSSGDPCVLSLPEGSGRLTSEECTSHKFKEIPRQLVLSHKETIPNLDKTGFLRVLAKCETGTKENLPLLIGYEWRTIGFDEDPLLGAAIMFLGEHPICQLMFGNVKHSIGHMCLRLSYQPEAGTGVDKTPDYAFRLSDATAAMACFLALIHPIH</sequence>
<keyword evidence="1" id="KW-0472">Membrane</keyword>
<evidence type="ECO:0000313" key="3">
    <source>
        <dbReference type="Proteomes" id="UP001066276"/>
    </source>
</evidence>